<dbReference type="EMBL" id="PQXJ01000290">
    <property type="protein sequence ID" value="TGO53648.1"/>
    <property type="molecule type" value="Genomic_DNA"/>
</dbReference>
<evidence type="ECO:0000313" key="2">
    <source>
        <dbReference type="Proteomes" id="UP000297452"/>
    </source>
</evidence>
<accession>A0A4Z1HWP7</accession>
<name>A0A4Z1HWP7_9HELO</name>
<dbReference type="AlphaFoldDB" id="A0A4Z1HWP7"/>
<protein>
    <submittedName>
        <fullName evidence="1">Uncharacterized protein</fullName>
    </submittedName>
</protein>
<comment type="caution">
    <text evidence="1">The sequence shown here is derived from an EMBL/GenBank/DDBJ whole genome shotgun (WGS) entry which is preliminary data.</text>
</comment>
<evidence type="ECO:0000313" key="1">
    <source>
        <dbReference type="EMBL" id="TGO53648.1"/>
    </source>
</evidence>
<dbReference type="Proteomes" id="UP000297452">
    <property type="component" value="Unassembled WGS sequence"/>
</dbReference>
<sequence length="64" mass="7011">MSSLGGEGGEVGGGFGLVELMNAEIPRKKSVLVGEKYNSEIMREKEGLESYKIEVWIQVIVCVH</sequence>
<keyword evidence="2" id="KW-1185">Reference proteome</keyword>
<organism evidence="1 2">
    <name type="scientific">Botryotinia narcissicola</name>
    <dbReference type="NCBI Taxonomy" id="278944"/>
    <lineage>
        <taxon>Eukaryota</taxon>
        <taxon>Fungi</taxon>
        <taxon>Dikarya</taxon>
        <taxon>Ascomycota</taxon>
        <taxon>Pezizomycotina</taxon>
        <taxon>Leotiomycetes</taxon>
        <taxon>Helotiales</taxon>
        <taxon>Sclerotiniaceae</taxon>
        <taxon>Botryotinia</taxon>
    </lineage>
</organism>
<reference evidence="1 2" key="1">
    <citation type="submission" date="2017-12" db="EMBL/GenBank/DDBJ databases">
        <title>Comparative genomics of Botrytis spp.</title>
        <authorList>
            <person name="Valero-Jimenez C.A."/>
            <person name="Tapia P."/>
            <person name="Veloso J."/>
            <person name="Silva-Moreno E."/>
            <person name="Staats M."/>
            <person name="Valdes J.H."/>
            <person name="Van Kan J.A.L."/>
        </authorList>
    </citation>
    <scope>NUCLEOTIDE SEQUENCE [LARGE SCALE GENOMIC DNA]</scope>
    <source>
        <strain evidence="1 2">MUCL2120</strain>
    </source>
</reference>
<proteinExistence type="predicted"/>
<gene>
    <name evidence="1" type="ORF">BOTNAR_0290g00100</name>
</gene>